<keyword evidence="2" id="KW-1185">Reference proteome</keyword>
<dbReference type="EMBL" id="WTYZ01000001">
    <property type="protein sequence ID" value="MXO82303.1"/>
    <property type="molecule type" value="Genomic_DNA"/>
</dbReference>
<dbReference type="SUPFAM" id="SSF54637">
    <property type="entry name" value="Thioesterase/thiol ester dehydrase-isomerase"/>
    <property type="match status" value="2"/>
</dbReference>
<dbReference type="Gene3D" id="3.10.129.10">
    <property type="entry name" value="Hotdog Thioesterase"/>
    <property type="match status" value="2"/>
</dbReference>
<dbReference type="InterPro" id="IPR029069">
    <property type="entry name" value="HotDog_dom_sf"/>
</dbReference>
<evidence type="ECO:0000313" key="2">
    <source>
        <dbReference type="Proteomes" id="UP000460290"/>
    </source>
</evidence>
<dbReference type="OrthoDB" id="7183822at2"/>
<gene>
    <name evidence="1" type="ORF">GRI35_02795</name>
</gene>
<dbReference type="RefSeq" id="WP_160612682.1">
    <property type="nucleotide sequence ID" value="NZ_JAUFQM010000001.1"/>
</dbReference>
<organism evidence="1 2">
    <name type="scientific">Pontixanthobacter aestiaquae</name>
    <dbReference type="NCBI Taxonomy" id="1509367"/>
    <lineage>
        <taxon>Bacteria</taxon>
        <taxon>Pseudomonadati</taxon>
        <taxon>Pseudomonadota</taxon>
        <taxon>Alphaproteobacteria</taxon>
        <taxon>Sphingomonadales</taxon>
        <taxon>Erythrobacteraceae</taxon>
        <taxon>Pontixanthobacter</taxon>
    </lineage>
</organism>
<dbReference type="Proteomes" id="UP000460290">
    <property type="component" value="Unassembled WGS sequence"/>
</dbReference>
<reference evidence="1 2" key="1">
    <citation type="submission" date="2019-12" db="EMBL/GenBank/DDBJ databases">
        <title>Genomic-based taxomic classification of the family Erythrobacteraceae.</title>
        <authorList>
            <person name="Xu L."/>
        </authorList>
    </citation>
    <scope>NUCLEOTIDE SEQUENCE [LARGE SCALE GENOMIC DNA]</scope>
    <source>
        <strain evidence="1 2">KCTC 42006</strain>
    </source>
</reference>
<protein>
    <recommendedName>
        <fullName evidence="3">3-methylfumaryl-CoA hydratase</fullName>
    </recommendedName>
</protein>
<evidence type="ECO:0008006" key="3">
    <source>
        <dbReference type="Google" id="ProtNLM"/>
    </source>
</evidence>
<dbReference type="InterPro" id="IPR052741">
    <property type="entry name" value="Mitochondrial_HTD2"/>
</dbReference>
<dbReference type="PANTHER" id="PTHR28152">
    <property type="entry name" value="HYDROXYACYL-THIOESTER DEHYDRATASE TYPE 2, MITOCHONDRIAL"/>
    <property type="match status" value="1"/>
</dbReference>
<name>A0A844Z644_9SPHN</name>
<evidence type="ECO:0000313" key="1">
    <source>
        <dbReference type="EMBL" id="MXO82303.1"/>
    </source>
</evidence>
<comment type="caution">
    <text evidence="1">The sequence shown here is derived from an EMBL/GenBank/DDBJ whole genome shotgun (WGS) entry which is preliminary data.</text>
</comment>
<dbReference type="PANTHER" id="PTHR28152:SF1">
    <property type="entry name" value="HYDROXYACYL-THIOESTER DEHYDRATASE TYPE 2, MITOCHONDRIAL"/>
    <property type="match status" value="1"/>
</dbReference>
<accession>A0A844Z644</accession>
<sequence>MSAWDAWVGREAVQSDLIDSALAKRWRATFDRGANTGDALPQGFHFCLCTPDAATADLGEDGHPKRDGNPNALLPPIPLPRRMWAASDIRFLSPLGRAQTVARTSKVVSISEKEGKTGKLAFVELEHSFAANGEKAIHEAQTLVYRDAAAPDAPLSPPAPGAAQFDLDDWDASTTTTPDSRLLFRFSALTFNTHRIHYDLPYARDVERYRGLVVHGPLIASLLMQLVADTHGENALATFNFRAISPAIAGEPLHLAMRQSAGEIELGAFADEGRQTMKASATLN</sequence>
<dbReference type="AlphaFoldDB" id="A0A844Z644"/>
<proteinExistence type="predicted"/>
<dbReference type="GO" id="GO:0019171">
    <property type="term" value="F:(3R)-hydroxyacyl-[acyl-carrier-protein] dehydratase activity"/>
    <property type="evidence" value="ECO:0007669"/>
    <property type="project" value="TreeGrafter"/>
</dbReference>